<dbReference type="InterPro" id="IPR044855">
    <property type="entry name" value="CoA-Trfase_III_dom3_sf"/>
</dbReference>
<dbReference type="EMBL" id="FNDU01000001">
    <property type="protein sequence ID" value="SDH51355.1"/>
    <property type="molecule type" value="Genomic_DNA"/>
</dbReference>
<dbReference type="AlphaFoldDB" id="A0A1G8D0S0"/>
<dbReference type="Gene3D" id="3.40.50.10540">
    <property type="entry name" value="Crotonobetainyl-coa:carnitine coa-transferase, domain 1"/>
    <property type="match status" value="1"/>
</dbReference>
<dbReference type="OrthoDB" id="9797653at2"/>
<organism evidence="1 2">
    <name type="scientific">Alteribacillus bidgolensis</name>
    <dbReference type="NCBI Taxonomy" id="930129"/>
    <lineage>
        <taxon>Bacteria</taxon>
        <taxon>Bacillati</taxon>
        <taxon>Bacillota</taxon>
        <taxon>Bacilli</taxon>
        <taxon>Bacillales</taxon>
        <taxon>Bacillaceae</taxon>
        <taxon>Alteribacillus</taxon>
    </lineage>
</organism>
<evidence type="ECO:0000313" key="1">
    <source>
        <dbReference type="EMBL" id="SDH51355.1"/>
    </source>
</evidence>
<dbReference type="GO" id="GO:0016740">
    <property type="term" value="F:transferase activity"/>
    <property type="evidence" value="ECO:0007669"/>
    <property type="project" value="UniProtKB-KW"/>
</dbReference>
<reference evidence="1 2" key="1">
    <citation type="submission" date="2016-10" db="EMBL/GenBank/DDBJ databases">
        <authorList>
            <person name="de Groot N.N."/>
        </authorList>
    </citation>
    <scope>NUCLEOTIDE SEQUENCE [LARGE SCALE GENOMIC DNA]</scope>
    <source>
        <strain evidence="2">P4B,CCM 7963,CECT 7998,DSM 25260,IBRC-M 10614,KCTC 13821</strain>
    </source>
</reference>
<dbReference type="InterPro" id="IPR050509">
    <property type="entry name" value="CoA-transferase_III"/>
</dbReference>
<accession>A0A1G8D0S0</accession>
<dbReference type="RefSeq" id="WP_091580423.1">
    <property type="nucleotide sequence ID" value="NZ_FNDU01000001.1"/>
</dbReference>
<dbReference type="Gene3D" id="3.30.1540.10">
    <property type="entry name" value="formyl-coa transferase, domain 3"/>
    <property type="match status" value="1"/>
</dbReference>
<dbReference type="PANTHER" id="PTHR48228">
    <property type="entry name" value="SUCCINYL-COA--D-CITRAMALATE COA-TRANSFERASE"/>
    <property type="match status" value="1"/>
</dbReference>
<dbReference type="Pfam" id="PF02515">
    <property type="entry name" value="CoA_transf_3"/>
    <property type="match status" value="1"/>
</dbReference>
<dbReference type="PANTHER" id="PTHR48228:SF5">
    <property type="entry name" value="ALPHA-METHYLACYL-COA RACEMASE"/>
    <property type="match status" value="1"/>
</dbReference>
<keyword evidence="1" id="KW-0808">Transferase</keyword>
<name>A0A1G8D0S0_9BACI</name>
<protein>
    <submittedName>
        <fullName evidence="1">Crotonobetainyl-CoA:carnitine CoA-transferase CaiB</fullName>
    </submittedName>
</protein>
<keyword evidence="2" id="KW-1185">Reference proteome</keyword>
<sequence>MPLNSYRVLDLTRLLPGPYCTLLLADYGAEVIKVEDMKTGDYARWEEPKIDENSAFFHSLNRNKKSISIDLKADQGKEVFLKLVKEADVVVESFRPGVMDRLGIGYDVLASVNPALVYCAITGYGQTGPYKDLPGHDINYLSYSGLLHFFGRPNTKPTVPPAQIADLGGGALPAAFGIMMALLEREKSGKGQFIDISMLDNVISWMQTILPDYLTTNVEPRPGELTLSGGKACYEVYETKDKRYLSVGALEPKFWEAFCKGIGKEEFIPLLDAPLFKQHQLKADIQTIISEKPLEAWLTIFSDMDTCVAPVLTLEEMKHNPQLAYREMVQTENHPHISPPIKMSKTPGTYKQKAPRLGEHAEELLAEINISSDEYKRLKENGVML</sequence>
<gene>
    <name evidence="1" type="ORF">SAMN05216352_101513</name>
</gene>
<dbReference type="SUPFAM" id="SSF89796">
    <property type="entry name" value="CoA-transferase family III (CaiB/BaiF)"/>
    <property type="match status" value="1"/>
</dbReference>
<evidence type="ECO:0000313" key="2">
    <source>
        <dbReference type="Proteomes" id="UP000199017"/>
    </source>
</evidence>
<dbReference type="Proteomes" id="UP000199017">
    <property type="component" value="Unassembled WGS sequence"/>
</dbReference>
<proteinExistence type="predicted"/>
<dbReference type="InterPro" id="IPR003673">
    <property type="entry name" value="CoA-Trfase_fam_III"/>
</dbReference>
<dbReference type="STRING" id="930129.SAMN05216352_101513"/>
<dbReference type="InterPro" id="IPR023606">
    <property type="entry name" value="CoA-Trfase_III_dom_1_sf"/>
</dbReference>